<feature type="region of interest" description="Disordered" evidence="1">
    <location>
        <begin position="120"/>
        <end position="163"/>
    </location>
</feature>
<evidence type="ECO:0000256" key="1">
    <source>
        <dbReference type="SAM" id="MobiDB-lite"/>
    </source>
</evidence>
<keyword evidence="4" id="KW-1185">Reference proteome</keyword>
<feature type="region of interest" description="Disordered" evidence="1">
    <location>
        <begin position="328"/>
        <end position="350"/>
    </location>
</feature>
<keyword evidence="2" id="KW-0472">Membrane</keyword>
<dbReference type="AlphaFoldDB" id="A0A017SE86"/>
<dbReference type="HOGENOM" id="CLU_527824_0_0_1"/>
<dbReference type="RefSeq" id="XP_040638218.1">
    <property type="nucleotide sequence ID" value="XM_040787360.1"/>
</dbReference>
<feature type="compositionally biased region" description="Low complexity" evidence="1">
    <location>
        <begin position="445"/>
        <end position="462"/>
    </location>
</feature>
<keyword evidence="2" id="KW-1133">Transmembrane helix</keyword>
<dbReference type="STRING" id="1388766.A0A017SE86"/>
<gene>
    <name evidence="3" type="ORF">EURHEDRAFT_539170</name>
</gene>
<proteinExistence type="predicted"/>
<evidence type="ECO:0000256" key="2">
    <source>
        <dbReference type="SAM" id="Phobius"/>
    </source>
</evidence>
<feature type="compositionally biased region" description="Low complexity" evidence="1">
    <location>
        <begin position="144"/>
        <end position="163"/>
    </location>
</feature>
<feature type="compositionally biased region" description="Low complexity" evidence="1">
    <location>
        <begin position="185"/>
        <end position="204"/>
    </location>
</feature>
<feature type="compositionally biased region" description="Low complexity" evidence="1">
    <location>
        <begin position="44"/>
        <end position="62"/>
    </location>
</feature>
<dbReference type="GeneID" id="63702484"/>
<reference evidence="4" key="1">
    <citation type="journal article" date="2014" name="Nat. Commun.">
        <title>Genomic adaptations of the halophilic Dead Sea filamentous fungus Eurotium rubrum.</title>
        <authorList>
            <person name="Kis-Papo T."/>
            <person name="Weig A.R."/>
            <person name="Riley R."/>
            <person name="Persoh D."/>
            <person name="Salamov A."/>
            <person name="Sun H."/>
            <person name="Lipzen A."/>
            <person name="Wasser S.P."/>
            <person name="Rambold G."/>
            <person name="Grigoriev I.V."/>
            <person name="Nevo E."/>
        </authorList>
    </citation>
    <scope>NUCLEOTIDE SEQUENCE [LARGE SCALE GENOMIC DNA]</scope>
    <source>
        <strain evidence="4">CBS 135680</strain>
    </source>
</reference>
<keyword evidence="2" id="KW-0812">Transmembrane</keyword>
<evidence type="ECO:0000313" key="3">
    <source>
        <dbReference type="EMBL" id="EYE94530.1"/>
    </source>
</evidence>
<name>A0A017SE86_ASPRC</name>
<sequence>MNTHGCLNPQSFYTCSAGDFNGCCSVSPCDTGVCLDEKASNQGENTSFSSESERSSTSTATTGKMNEPLIGTTTATATAAPMSADTGKRKGGSGAMNMHVGAATGTGTTTQPQAGTIWSIPGGISGPSPRPALLGTPSRPDTVTTSAGNSSTSPNTSTSTNLSISTIFPSNATTSSTYPTEQIESATFSSDSRPSTSSSSDNNKALIGGVVGGILVLGVVLAVIFVLFCRCKKKRRRRRRFTLLAWHGPQHGNDREKGDAITVTAAGVGSGESLSGPTNYNHTQSHTQPTPISTTLPATTPNANTHTPTSTTHLLRTPTLISPAPSFTSPSLERRHRHPLSPIPSIPSNPSLHSTLSSKHDMVMNIEQDLGVHPALRGPNVEAERALDTGIVTGTRTDPETTPELGDTGFYRQRAELAAYSQSELINIPHERRRPISIPNPVADSLSPKPSSSSPENPHKPSGGTKIITSDGVLLSANFERFPGCEDYATSFTQCFEWGGVDEKRRESGDGGDLGS</sequence>
<dbReference type="Proteomes" id="UP000019804">
    <property type="component" value="Unassembled WGS sequence"/>
</dbReference>
<dbReference type="EMBL" id="KK088426">
    <property type="protein sequence ID" value="EYE94530.1"/>
    <property type="molecule type" value="Genomic_DNA"/>
</dbReference>
<accession>A0A017SE86</accession>
<organism evidence="3 4">
    <name type="scientific">Aspergillus ruber (strain CBS 135680)</name>
    <dbReference type="NCBI Taxonomy" id="1388766"/>
    <lineage>
        <taxon>Eukaryota</taxon>
        <taxon>Fungi</taxon>
        <taxon>Dikarya</taxon>
        <taxon>Ascomycota</taxon>
        <taxon>Pezizomycotina</taxon>
        <taxon>Eurotiomycetes</taxon>
        <taxon>Eurotiomycetidae</taxon>
        <taxon>Eurotiales</taxon>
        <taxon>Aspergillaceae</taxon>
        <taxon>Aspergillus</taxon>
        <taxon>Aspergillus subgen. Aspergillus</taxon>
    </lineage>
</organism>
<dbReference type="OrthoDB" id="5431298at2759"/>
<evidence type="ECO:0000313" key="4">
    <source>
        <dbReference type="Proteomes" id="UP000019804"/>
    </source>
</evidence>
<feature type="transmembrane region" description="Helical" evidence="2">
    <location>
        <begin position="205"/>
        <end position="229"/>
    </location>
</feature>
<feature type="region of interest" description="Disordered" evidence="1">
    <location>
        <begin position="40"/>
        <end position="67"/>
    </location>
</feature>
<protein>
    <submittedName>
        <fullName evidence="3">Uncharacterized protein</fullName>
    </submittedName>
</protein>
<feature type="region of interest" description="Disordered" evidence="1">
    <location>
        <begin position="184"/>
        <end position="204"/>
    </location>
</feature>
<feature type="region of interest" description="Disordered" evidence="1">
    <location>
        <begin position="428"/>
        <end position="468"/>
    </location>
</feature>